<proteinExistence type="predicted"/>
<organism evidence="1 2">
    <name type="scientific">Microvenator marinus</name>
    <dbReference type="NCBI Taxonomy" id="2600177"/>
    <lineage>
        <taxon>Bacteria</taxon>
        <taxon>Deltaproteobacteria</taxon>
        <taxon>Bradymonadales</taxon>
        <taxon>Microvenatoraceae</taxon>
        <taxon>Microvenator</taxon>
    </lineage>
</organism>
<dbReference type="Proteomes" id="UP000321595">
    <property type="component" value="Chromosome"/>
</dbReference>
<accession>A0A5B8XR80</accession>
<dbReference type="Pfam" id="PF03692">
    <property type="entry name" value="CxxCxxCC"/>
    <property type="match status" value="1"/>
</dbReference>
<dbReference type="PANTHER" id="PTHR35866:SF1">
    <property type="entry name" value="YKGJ FAMILY CYSTEINE CLUSTER PROTEIN"/>
    <property type="match status" value="1"/>
</dbReference>
<reference evidence="1 2" key="1">
    <citation type="submission" date="2019-08" db="EMBL/GenBank/DDBJ databases">
        <authorList>
            <person name="Liang Q."/>
        </authorList>
    </citation>
    <scope>NUCLEOTIDE SEQUENCE [LARGE SCALE GENOMIC DNA]</scope>
    <source>
        <strain evidence="1 2">V1718</strain>
    </source>
</reference>
<dbReference type="RefSeq" id="WP_146958124.1">
    <property type="nucleotide sequence ID" value="NZ_CP042467.1"/>
</dbReference>
<evidence type="ECO:0000313" key="1">
    <source>
        <dbReference type="EMBL" id="QED26573.1"/>
    </source>
</evidence>
<dbReference type="PANTHER" id="PTHR35866">
    <property type="entry name" value="PUTATIVE-RELATED"/>
    <property type="match status" value="1"/>
</dbReference>
<dbReference type="InterPro" id="IPR005358">
    <property type="entry name" value="Puta_zinc/iron-chelating_dom"/>
</dbReference>
<dbReference type="KEGG" id="bbae:FRD01_04795"/>
<gene>
    <name evidence="1" type="ORF">FRD01_04795</name>
</gene>
<keyword evidence="2" id="KW-1185">Reference proteome</keyword>
<dbReference type="OrthoDB" id="9810361at2"/>
<dbReference type="AlphaFoldDB" id="A0A5B8XR80"/>
<name>A0A5B8XR80_9DELT</name>
<evidence type="ECO:0000313" key="2">
    <source>
        <dbReference type="Proteomes" id="UP000321595"/>
    </source>
</evidence>
<protein>
    <submittedName>
        <fullName evidence="1">YkgJ family cysteine cluster protein</fullName>
    </submittedName>
</protein>
<sequence length="128" mass="14766">MKSLRFECTGCGECCRKPGWVFFTEEDIATASAFLGISPEEFEERFLETSDGRYYVDVPEESACPFLLDDACTIHSARPVQCRTYPFWPEIVKSPGGWVRERKECPGIDQGRRYSWEEVEAQLRLLKP</sequence>
<dbReference type="EMBL" id="CP042467">
    <property type="protein sequence ID" value="QED26573.1"/>
    <property type="molecule type" value="Genomic_DNA"/>
</dbReference>